<accession>A0A2K3CN79</accession>
<dbReference type="Gramene" id="PNW69736">
    <property type="protein sequence ID" value="PNW69736"/>
    <property type="gene ID" value="CHLRE_22g753897v5"/>
</dbReference>
<organism evidence="1 2">
    <name type="scientific">Chlamydomonas reinhardtii</name>
    <name type="common">Chlamydomonas smithii</name>
    <dbReference type="NCBI Taxonomy" id="3055"/>
    <lineage>
        <taxon>Eukaryota</taxon>
        <taxon>Viridiplantae</taxon>
        <taxon>Chlorophyta</taxon>
        <taxon>core chlorophytes</taxon>
        <taxon>Chlorophyceae</taxon>
        <taxon>CS clade</taxon>
        <taxon>Chlamydomonadales</taxon>
        <taxon>Chlamydomonadaceae</taxon>
        <taxon>Chlamydomonas</taxon>
    </lineage>
</organism>
<gene>
    <name evidence="1" type="ORF">CHLRE_22g753897v5</name>
</gene>
<dbReference type="InParanoid" id="A0A2K3CN79"/>
<proteinExistence type="predicted"/>
<protein>
    <submittedName>
        <fullName evidence="1">Uncharacterized protein</fullName>
    </submittedName>
</protein>
<evidence type="ECO:0000313" key="2">
    <source>
        <dbReference type="Proteomes" id="UP000006906"/>
    </source>
</evidence>
<sequence length="206" mass="22173">MRLAVVKQWATLPHVLLGAPTTPREPSGVVLDGNGLVESIVYEDKVAAKPLPEVTDSNGIGRALCSADLDPQSTDRLRVFDEIKRLSGDAIKLYASIAGLRVTAGNDMCRPRKPGETPAQAYATIARESPVWWADLERQLPWRMLDLTGQHAIVRATKAVGSTAEAAWVGAVGQVRLLMGRGGRRNVWAHRGNAGELNVRCMCGGA</sequence>
<dbReference type="PaxDb" id="3055-EDO95904"/>
<dbReference type="GeneID" id="5727636"/>
<name>A0A2K3CN79_CHLRE</name>
<dbReference type="AlphaFoldDB" id="A0A2K3CN79"/>
<dbReference type="KEGG" id="cre:CHLRE_22g753897v5"/>
<reference evidence="1 2" key="1">
    <citation type="journal article" date="2007" name="Science">
        <title>The Chlamydomonas genome reveals the evolution of key animal and plant functions.</title>
        <authorList>
            <person name="Merchant S.S."/>
            <person name="Prochnik S.E."/>
            <person name="Vallon O."/>
            <person name="Harris E.H."/>
            <person name="Karpowicz S.J."/>
            <person name="Witman G.B."/>
            <person name="Terry A."/>
            <person name="Salamov A."/>
            <person name="Fritz-Laylin L.K."/>
            <person name="Marechal-Drouard L."/>
            <person name="Marshall W.F."/>
            <person name="Qu L.H."/>
            <person name="Nelson D.R."/>
            <person name="Sanderfoot A.A."/>
            <person name="Spalding M.H."/>
            <person name="Kapitonov V.V."/>
            <person name="Ren Q."/>
            <person name="Ferris P."/>
            <person name="Lindquist E."/>
            <person name="Shapiro H."/>
            <person name="Lucas S.M."/>
            <person name="Grimwood J."/>
            <person name="Schmutz J."/>
            <person name="Cardol P."/>
            <person name="Cerutti H."/>
            <person name="Chanfreau G."/>
            <person name="Chen C.L."/>
            <person name="Cognat V."/>
            <person name="Croft M.T."/>
            <person name="Dent R."/>
            <person name="Dutcher S."/>
            <person name="Fernandez E."/>
            <person name="Fukuzawa H."/>
            <person name="Gonzalez-Ballester D."/>
            <person name="Gonzalez-Halphen D."/>
            <person name="Hallmann A."/>
            <person name="Hanikenne M."/>
            <person name="Hippler M."/>
            <person name="Inwood W."/>
            <person name="Jabbari K."/>
            <person name="Kalanon M."/>
            <person name="Kuras R."/>
            <person name="Lefebvre P.A."/>
            <person name="Lemaire S.D."/>
            <person name="Lobanov A.V."/>
            <person name="Lohr M."/>
            <person name="Manuell A."/>
            <person name="Meier I."/>
            <person name="Mets L."/>
            <person name="Mittag M."/>
            <person name="Mittelmeier T."/>
            <person name="Moroney J.V."/>
            <person name="Moseley J."/>
            <person name="Napoli C."/>
            <person name="Nedelcu A.M."/>
            <person name="Niyogi K."/>
            <person name="Novoselov S.V."/>
            <person name="Paulsen I.T."/>
            <person name="Pazour G."/>
            <person name="Purton S."/>
            <person name="Ral J.P."/>
            <person name="Riano-Pachon D.M."/>
            <person name="Riekhof W."/>
            <person name="Rymarquis L."/>
            <person name="Schroda M."/>
            <person name="Stern D."/>
            <person name="Umen J."/>
            <person name="Willows R."/>
            <person name="Wilson N."/>
            <person name="Zimmer S.L."/>
            <person name="Allmer J."/>
            <person name="Balk J."/>
            <person name="Bisova K."/>
            <person name="Chen C.J."/>
            <person name="Elias M."/>
            <person name="Gendler K."/>
            <person name="Hauser C."/>
            <person name="Lamb M.R."/>
            <person name="Ledford H."/>
            <person name="Long J.C."/>
            <person name="Minagawa J."/>
            <person name="Page M.D."/>
            <person name="Pan J."/>
            <person name="Pootakham W."/>
            <person name="Roje S."/>
            <person name="Rose A."/>
            <person name="Stahlberg E."/>
            <person name="Terauchi A.M."/>
            <person name="Yang P."/>
            <person name="Ball S."/>
            <person name="Bowler C."/>
            <person name="Dieckmann C.L."/>
            <person name="Gladyshev V.N."/>
            <person name="Green P."/>
            <person name="Jorgensen R."/>
            <person name="Mayfield S."/>
            <person name="Mueller-Roeber B."/>
            <person name="Rajamani S."/>
            <person name="Sayre R.T."/>
            <person name="Brokstein P."/>
            <person name="Dubchak I."/>
            <person name="Goodstein D."/>
            <person name="Hornick L."/>
            <person name="Huang Y.W."/>
            <person name="Jhaveri J."/>
            <person name="Luo Y."/>
            <person name="Martinez D."/>
            <person name="Ngau W.C."/>
            <person name="Otillar B."/>
            <person name="Poliakov A."/>
            <person name="Porter A."/>
            <person name="Szajkowski L."/>
            <person name="Werner G."/>
            <person name="Zhou K."/>
            <person name="Grigoriev I.V."/>
            <person name="Rokhsar D.S."/>
            <person name="Grossman A.R."/>
        </authorList>
    </citation>
    <scope>NUCLEOTIDE SEQUENCE [LARGE SCALE GENOMIC DNA]</scope>
    <source>
        <strain evidence="2">CC-503</strain>
    </source>
</reference>
<dbReference type="RefSeq" id="XP_042914159.1">
    <property type="nucleotide sequence ID" value="XM_043072917.1"/>
</dbReference>
<dbReference type="EMBL" id="KZ454949">
    <property type="protein sequence ID" value="PNW69736.1"/>
    <property type="molecule type" value="Genomic_DNA"/>
</dbReference>
<evidence type="ECO:0000313" key="1">
    <source>
        <dbReference type="EMBL" id="PNW69736.1"/>
    </source>
</evidence>
<keyword evidence="2" id="KW-1185">Reference proteome</keyword>
<dbReference type="Proteomes" id="UP000006906">
    <property type="component" value="Unassembled WGS sequence"/>
</dbReference>